<proteinExistence type="predicted"/>
<reference evidence="3" key="1">
    <citation type="submission" date="2022-03" db="EMBL/GenBank/DDBJ databases">
        <authorList>
            <person name="Tunstrom K."/>
        </authorList>
    </citation>
    <scope>NUCLEOTIDE SEQUENCE</scope>
</reference>
<keyword evidence="4" id="KW-1185">Reference proteome</keyword>
<feature type="domain" description="PiggyBac transposable element-derived protein" evidence="2">
    <location>
        <begin position="42"/>
        <end position="135"/>
    </location>
</feature>
<evidence type="ECO:0000256" key="1">
    <source>
        <dbReference type="SAM" id="MobiDB-lite"/>
    </source>
</evidence>
<dbReference type="EMBL" id="CAKOGL010000023">
    <property type="protein sequence ID" value="CAH2100833.1"/>
    <property type="molecule type" value="Genomic_DNA"/>
</dbReference>
<dbReference type="Proteomes" id="UP001153954">
    <property type="component" value="Unassembled WGS sequence"/>
</dbReference>
<dbReference type="AlphaFoldDB" id="A0AAU9US50"/>
<evidence type="ECO:0000313" key="4">
    <source>
        <dbReference type="Proteomes" id="UP001153954"/>
    </source>
</evidence>
<protein>
    <recommendedName>
        <fullName evidence="2">PiggyBac transposable element-derived protein domain-containing protein</fullName>
    </recommendedName>
</protein>
<organism evidence="3 4">
    <name type="scientific">Euphydryas editha</name>
    <name type="common">Edith's checkerspot</name>
    <dbReference type="NCBI Taxonomy" id="104508"/>
    <lineage>
        <taxon>Eukaryota</taxon>
        <taxon>Metazoa</taxon>
        <taxon>Ecdysozoa</taxon>
        <taxon>Arthropoda</taxon>
        <taxon>Hexapoda</taxon>
        <taxon>Insecta</taxon>
        <taxon>Pterygota</taxon>
        <taxon>Neoptera</taxon>
        <taxon>Endopterygota</taxon>
        <taxon>Lepidoptera</taxon>
        <taxon>Glossata</taxon>
        <taxon>Ditrysia</taxon>
        <taxon>Papilionoidea</taxon>
        <taxon>Nymphalidae</taxon>
        <taxon>Nymphalinae</taxon>
        <taxon>Euphydryas</taxon>
    </lineage>
</organism>
<evidence type="ECO:0000313" key="3">
    <source>
        <dbReference type="EMBL" id="CAH2100833.1"/>
    </source>
</evidence>
<feature type="region of interest" description="Disordered" evidence="1">
    <location>
        <begin position="133"/>
        <end position="170"/>
    </location>
</feature>
<gene>
    <name evidence="3" type="ORF">EEDITHA_LOCUS15649</name>
</gene>
<accession>A0AAU9US50</accession>
<name>A0AAU9US50_EUPED</name>
<feature type="compositionally biased region" description="Polar residues" evidence="1">
    <location>
        <begin position="148"/>
        <end position="164"/>
    </location>
</feature>
<dbReference type="InterPro" id="IPR029526">
    <property type="entry name" value="PGBD"/>
</dbReference>
<sequence length="170" mass="19360">MMQIKKKILYNPEAKDYHDANKKEVMWKSIVDEMKNPEINDGRLRKNRKGLATQVTQEKLKGVITALENDDGVLVLKWKDKRDILALFTKYSVSNVTVKSKRNLRKTIMKPALIADYNNRKCSIDLSDQMSSYTNPLGRDKRGYGTDEGSSVMTTHEAQGQTSEEAIFSA</sequence>
<comment type="caution">
    <text evidence="3">The sequence shown here is derived from an EMBL/GenBank/DDBJ whole genome shotgun (WGS) entry which is preliminary data.</text>
</comment>
<dbReference type="Pfam" id="PF13843">
    <property type="entry name" value="DDE_Tnp_1_7"/>
    <property type="match status" value="1"/>
</dbReference>
<evidence type="ECO:0000259" key="2">
    <source>
        <dbReference type="Pfam" id="PF13843"/>
    </source>
</evidence>